<keyword evidence="3" id="KW-1185">Reference proteome</keyword>
<evidence type="ECO:0000313" key="2">
    <source>
        <dbReference type="EMBL" id="RDW62014.1"/>
    </source>
</evidence>
<dbReference type="EMBL" id="PDLM01000014">
    <property type="protein sequence ID" value="RDW62014.1"/>
    <property type="molecule type" value="Genomic_DNA"/>
</dbReference>
<keyword evidence="1" id="KW-0472">Membrane</keyword>
<accession>A0A3D8QKQ4</accession>
<organism evidence="2 3">
    <name type="scientific">Coleophoma cylindrospora</name>
    <dbReference type="NCBI Taxonomy" id="1849047"/>
    <lineage>
        <taxon>Eukaryota</taxon>
        <taxon>Fungi</taxon>
        <taxon>Dikarya</taxon>
        <taxon>Ascomycota</taxon>
        <taxon>Pezizomycotina</taxon>
        <taxon>Leotiomycetes</taxon>
        <taxon>Helotiales</taxon>
        <taxon>Dermateaceae</taxon>
        <taxon>Coleophoma</taxon>
    </lineage>
</organism>
<feature type="transmembrane region" description="Helical" evidence="1">
    <location>
        <begin position="23"/>
        <end position="43"/>
    </location>
</feature>
<reference evidence="2 3" key="1">
    <citation type="journal article" date="2018" name="IMA Fungus">
        <title>IMA Genome-F 9: Draft genome sequence of Annulohypoxylon stygium, Aspergillus mulundensis, Berkeleyomyces basicola (syn. Thielaviopsis basicola), Ceratocystis smalleyi, two Cercospora beticola strains, Coleophoma cylindrospora, Fusarium fracticaudum, Phialophora cf. hyalina, and Morchella septimelata.</title>
        <authorList>
            <person name="Wingfield B.D."/>
            <person name="Bills G.F."/>
            <person name="Dong Y."/>
            <person name="Huang W."/>
            <person name="Nel W.J."/>
            <person name="Swalarsk-Parry B.S."/>
            <person name="Vaghefi N."/>
            <person name="Wilken P.M."/>
            <person name="An Z."/>
            <person name="de Beer Z.W."/>
            <person name="De Vos L."/>
            <person name="Chen L."/>
            <person name="Duong T.A."/>
            <person name="Gao Y."/>
            <person name="Hammerbacher A."/>
            <person name="Kikkert J.R."/>
            <person name="Li Y."/>
            <person name="Li H."/>
            <person name="Li K."/>
            <person name="Li Q."/>
            <person name="Liu X."/>
            <person name="Ma X."/>
            <person name="Naidoo K."/>
            <person name="Pethybridge S.J."/>
            <person name="Sun J."/>
            <person name="Steenkamp E.T."/>
            <person name="van der Nest M.A."/>
            <person name="van Wyk S."/>
            <person name="Wingfield M.J."/>
            <person name="Xiong C."/>
            <person name="Yue Q."/>
            <person name="Zhang X."/>
        </authorList>
    </citation>
    <scope>NUCLEOTIDE SEQUENCE [LARGE SCALE GENOMIC DNA]</scope>
    <source>
        <strain evidence="2 3">BP6252</strain>
    </source>
</reference>
<dbReference type="AlphaFoldDB" id="A0A3D8QKQ4"/>
<sequence>MEAPYHPRFSKAVLATFTAPGTVARGVGVCLLLSTFVAVMLLAMQFHEHLALRAWHLDTLAYVGPAANSTQAEQIRLIIPSFNGHLEEFVHFMKSLACLCTDIDEIPISAVLSNQAEVELFHARLQAQSPCGSNFLNYNTSHVANNTHPKLLALENLYDILPPLLSNTSGLNHTTRDTVGVLKQHGLYKYQSIKKLSAAARYDYDYALWLDSEGLAIRPFSMRETIRAYYRDPVIWKSAMTDERQTDFMRAIMDASAGMIGRTMEEFGRRYWNVERSVKLLGFLGVSLGVGCVCTSPTGSHCFHADLVSSFMWPIEKAVINDLLALRLASAPHQTYWDRLLKTPGLPFEICVYNLFIHLRKEDTAGDPIYDKYRILQVEREVEKFNLTTALEQVSHQPGTGLLERFYLLLREPGALADVVHFTKFNRLYFQRMDDRRFTDKETILKFLKDASIAMILSSNPGIDDWIAEAQLNISVGSWKWINATTH</sequence>
<keyword evidence="1" id="KW-1133">Transmembrane helix</keyword>
<dbReference type="Proteomes" id="UP000256645">
    <property type="component" value="Unassembled WGS sequence"/>
</dbReference>
<keyword evidence="1" id="KW-0812">Transmembrane</keyword>
<name>A0A3D8QKQ4_9HELO</name>
<dbReference type="OrthoDB" id="3633556at2759"/>
<protein>
    <submittedName>
        <fullName evidence="2">Uncharacterized protein</fullName>
    </submittedName>
</protein>
<evidence type="ECO:0000313" key="3">
    <source>
        <dbReference type="Proteomes" id="UP000256645"/>
    </source>
</evidence>
<evidence type="ECO:0000256" key="1">
    <source>
        <dbReference type="SAM" id="Phobius"/>
    </source>
</evidence>
<gene>
    <name evidence="2" type="ORF">BP6252_11447</name>
</gene>
<comment type="caution">
    <text evidence="2">The sequence shown here is derived from an EMBL/GenBank/DDBJ whole genome shotgun (WGS) entry which is preliminary data.</text>
</comment>
<proteinExistence type="predicted"/>